<dbReference type="RefSeq" id="WP_006003992.1">
    <property type="nucleotide sequence ID" value="NZ_BAET01000008.1"/>
</dbReference>
<proteinExistence type="predicted"/>
<comment type="caution">
    <text evidence="3">The sequence shown here is derived from an EMBL/GenBank/DDBJ whole genome shotgun (WGS) entry which is preliminary data.</text>
</comment>
<sequence length="373" mass="41079">MDTSDLFEKPDGIYALSHSVGPLPKSASYALQTEYLQTWAKQGGDAWPLWLEQIDTFCDAIGRVINAPHHLICPQINLASGFYAFLTAVAKLPTHKHRSTILMHKDAFASMGFVITGLVKTFNVKLHLIQGDPNDIDAWYSAFENHSVLACLVTHVHSNTSVKSNVADICKIAKQFEAFACVDIAQSVGIVPVDVKQWQADAVFGSCVKWLCGGPGAGFMYVKDALLPSLEPDPIGWFSHENPFEFDIENYRAAQDAKRFWGGTPSIAPYVIATASINTLLTLTLPAVVTHNELMKQAIAQALPENRRYAEIKEHCASFGGSLCIPAIDNARAKAKLDQNRVKYDCRGNVFRLSLHIINTQEEALIIGECFIS</sequence>
<reference evidence="3 4" key="1">
    <citation type="journal article" date="2012" name="J. Bacteriol.">
        <title>Genome sequence of proteorhodopsin-containing sea ice bacterium Glaciecola punicea ACAM 611T.</title>
        <authorList>
            <person name="Qin Q.-L."/>
            <person name="Xie B.-B."/>
            <person name="Shu Y.-L."/>
            <person name="Rong J.-C."/>
            <person name="Zhao D.-L."/>
            <person name="Zhang X.-Y."/>
            <person name="Chen X.-L."/>
            <person name="Zhou B.-C."/>
            <person name="Zhanga Y.-Z."/>
        </authorList>
    </citation>
    <scope>NUCLEOTIDE SEQUENCE [LARGE SCALE GENOMIC DNA]</scope>
    <source>
        <strain evidence="3 4">ACAM 611</strain>
    </source>
</reference>
<dbReference type="Gene3D" id="3.40.640.10">
    <property type="entry name" value="Type I PLP-dependent aspartate aminotransferase-like (Major domain)"/>
    <property type="match status" value="1"/>
</dbReference>
<dbReference type="PANTHER" id="PTHR43586:SF4">
    <property type="entry name" value="ISOPENICILLIN N EPIMERASE"/>
    <property type="match status" value="1"/>
</dbReference>
<dbReference type="InterPro" id="IPR000192">
    <property type="entry name" value="Aminotrans_V_dom"/>
</dbReference>
<organism evidence="3 4">
    <name type="scientific">Glaciecola punicea ACAM 611</name>
    <dbReference type="NCBI Taxonomy" id="1121923"/>
    <lineage>
        <taxon>Bacteria</taxon>
        <taxon>Pseudomonadati</taxon>
        <taxon>Pseudomonadota</taxon>
        <taxon>Gammaproteobacteria</taxon>
        <taxon>Alteromonadales</taxon>
        <taxon>Alteromonadaceae</taxon>
        <taxon>Glaciecola</taxon>
    </lineage>
</organism>
<reference evidence="3 4" key="2">
    <citation type="journal article" date="2017" name="Antonie Van Leeuwenhoek">
        <title>Rhizobium rhizosphaerae sp. nov., a novel species isolated from rice rhizosphere.</title>
        <authorList>
            <person name="Zhao J.J."/>
            <person name="Zhang J."/>
            <person name="Zhang R.J."/>
            <person name="Zhang C.W."/>
            <person name="Yin H.Q."/>
            <person name="Zhang X.X."/>
        </authorList>
    </citation>
    <scope>NUCLEOTIDE SEQUENCE [LARGE SCALE GENOMIC DNA]</scope>
    <source>
        <strain evidence="3 4">ACAM 611</strain>
    </source>
</reference>
<dbReference type="EMBL" id="BAET01000008">
    <property type="protein sequence ID" value="GAB55146.1"/>
    <property type="molecule type" value="Genomic_DNA"/>
</dbReference>
<dbReference type="AlphaFoldDB" id="H5TA19"/>
<evidence type="ECO:0000259" key="2">
    <source>
        <dbReference type="Pfam" id="PF00266"/>
    </source>
</evidence>
<name>H5TA19_9ALTE</name>
<protein>
    <recommendedName>
        <fullName evidence="2">Aminotransferase class V domain-containing protein</fullName>
    </recommendedName>
</protein>
<feature type="domain" description="Aminotransferase class V" evidence="2">
    <location>
        <begin position="95"/>
        <end position="313"/>
    </location>
</feature>
<dbReference type="SUPFAM" id="SSF53383">
    <property type="entry name" value="PLP-dependent transferases"/>
    <property type="match status" value="1"/>
</dbReference>
<dbReference type="InterPro" id="IPR015424">
    <property type="entry name" value="PyrdxlP-dep_Trfase"/>
</dbReference>
<dbReference type="InterPro" id="IPR015422">
    <property type="entry name" value="PyrdxlP-dep_Trfase_small"/>
</dbReference>
<dbReference type="STRING" id="56804.BAE46_01645"/>
<dbReference type="PANTHER" id="PTHR43586">
    <property type="entry name" value="CYSTEINE DESULFURASE"/>
    <property type="match status" value="1"/>
</dbReference>
<accession>H5TA19</accession>
<dbReference type="eggNOG" id="COG0520">
    <property type="taxonomic scope" value="Bacteria"/>
</dbReference>
<keyword evidence="4" id="KW-1185">Reference proteome</keyword>
<dbReference type="Proteomes" id="UP000053586">
    <property type="component" value="Unassembled WGS sequence"/>
</dbReference>
<dbReference type="OrthoDB" id="9764293at2"/>
<gene>
    <name evidence="3" type="ORF">GPUN_1015</name>
</gene>
<dbReference type="Pfam" id="PF00266">
    <property type="entry name" value="Aminotran_5"/>
    <property type="match status" value="1"/>
</dbReference>
<evidence type="ECO:0000313" key="3">
    <source>
        <dbReference type="EMBL" id="GAB55146.1"/>
    </source>
</evidence>
<dbReference type="InterPro" id="IPR015421">
    <property type="entry name" value="PyrdxlP-dep_Trfase_major"/>
</dbReference>
<evidence type="ECO:0000313" key="4">
    <source>
        <dbReference type="Proteomes" id="UP000053586"/>
    </source>
</evidence>
<evidence type="ECO:0000256" key="1">
    <source>
        <dbReference type="ARBA" id="ARBA00022898"/>
    </source>
</evidence>
<dbReference type="Gene3D" id="3.90.1150.10">
    <property type="entry name" value="Aspartate Aminotransferase, domain 1"/>
    <property type="match status" value="1"/>
</dbReference>
<keyword evidence="1" id="KW-0663">Pyridoxal phosphate</keyword>